<protein>
    <submittedName>
        <fullName evidence="2">G protein-coupled receptor</fullName>
    </submittedName>
</protein>
<gene>
    <name evidence="2" type="primary">WBGene00091012</name>
</gene>
<evidence type="ECO:0000256" key="1">
    <source>
        <dbReference type="ARBA" id="ARBA00006803"/>
    </source>
</evidence>
<dbReference type="InterPro" id="IPR004151">
    <property type="entry name" value="7TM_GPCR_serpentine_rcpt_Sre"/>
</dbReference>
<dbReference type="Pfam" id="PF03125">
    <property type="entry name" value="Sre"/>
    <property type="match status" value="1"/>
</dbReference>
<accession>A0A2A6BXI3</accession>
<dbReference type="Proteomes" id="UP000005239">
    <property type="component" value="Unassembled WGS sequence"/>
</dbReference>
<proteinExistence type="inferred from homology"/>
<keyword evidence="3" id="KW-1185">Reference proteome</keyword>
<dbReference type="EnsemblMetazoa" id="PPA01458.1">
    <property type="protein sequence ID" value="PPA01458.1"/>
    <property type="gene ID" value="WBGene00091012"/>
</dbReference>
<reference evidence="2" key="2">
    <citation type="submission" date="2022-06" db="UniProtKB">
        <authorList>
            <consortium name="EnsemblMetazoa"/>
        </authorList>
    </citation>
    <scope>IDENTIFICATION</scope>
    <source>
        <strain evidence="2">PS312</strain>
    </source>
</reference>
<evidence type="ECO:0000313" key="2">
    <source>
        <dbReference type="EnsemblMetazoa" id="PPA01458.1"/>
    </source>
</evidence>
<dbReference type="GO" id="GO:0007606">
    <property type="term" value="P:sensory perception of chemical stimulus"/>
    <property type="evidence" value="ECO:0007669"/>
    <property type="project" value="InterPro"/>
</dbReference>
<reference evidence="3" key="1">
    <citation type="journal article" date="2008" name="Nat. Genet.">
        <title>The Pristionchus pacificus genome provides a unique perspective on nematode lifestyle and parasitism.</title>
        <authorList>
            <person name="Dieterich C."/>
            <person name="Clifton S.W."/>
            <person name="Schuster L.N."/>
            <person name="Chinwalla A."/>
            <person name="Delehaunty K."/>
            <person name="Dinkelacker I."/>
            <person name="Fulton L."/>
            <person name="Fulton R."/>
            <person name="Godfrey J."/>
            <person name="Minx P."/>
            <person name="Mitreva M."/>
            <person name="Roeseler W."/>
            <person name="Tian H."/>
            <person name="Witte H."/>
            <person name="Yang S.P."/>
            <person name="Wilson R.K."/>
            <person name="Sommer R.J."/>
        </authorList>
    </citation>
    <scope>NUCLEOTIDE SEQUENCE [LARGE SCALE GENOMIC DNA]</scope>
    <source>
        <strain evidence="3">PS312</strain>
    </source>
</reference>
<name>A0A2A6BXI3_PRIPA</name>
<evidence type="ECO:0000313" key="3">
    <source>
        <dbReference type="Proteomes" id="UP000005239"/>
    </source>
</evidence>
<dbReference type="AlphaFoldDB" id="A0A2A6BXI3"/>
<sequence length="681" mass="78895">KMNETIRPFIYRTQLMDRELFLWNFIRIEYLSNAHGFYYTIVTIEAVFCALAACVSSFFIVRALQQPPMHINPCLITAYDVIVTVISNIARIGQILYESRVGKPPPTIRSALRYPIQCLALRYVRDYERNRRLRIAVLIILLDTAVNAILVVLLVMDFLPFYKVAWIAFFFYFGVYFGFNRLLAQNEKRLERLNRRIIKRPSAQGGLGKLPKKFFGDSAKDMYTLSLRLQLDENIWCCKQLSRGSYIFVIGLTTITLIEIVIVPLHLHSRDYWHTNDTDDDWEFGHSDCQHHHALSHRVVIGQTSASNRSFLHLWMVRAKAVEGDEAEPEGDIWMIHFIQKEHLTGLNGFYLTIVCVEALCCVMAVLLSIFLMMQGLRHPPVHVNLVLVTAYYMSWIAMSNATRAGLILYESGILPFTSDDVPLPCLVLSFLRLYGVVSVTRFSIVIYVERCLALRYVRDYEYYLPGYRMAIFSVVVYIFFYFAIKNLYAQNELRLEHLNERSIRRPSAASTTGFGKFPKKFFGDHSKDMYTLSLRLQLDENIWCCRQISEANRIFVTGIVSATLFVTVPPLLSYTKDSAWVLMVLATVGNLIIPIFTIAITSSIAWSLDKMKPLIVPSFVFERYQSRKRNRQLLEKKRSGRVTIQSQIEPDSESRYSLETKEYFSQLSSQWNKSFDSIYM</sequence>
<dbReference type="GO" id="GO:0016020">
    <property type="term" value="C:membrane"/>
    <property type="evidence" value="ECO:0007669"/>
    <property type="project" value="InterPro"/>
</dbReference>
<comment type="similarity">
    <text evidence="1">Belongs to the nematode receptor-like protein sre family.</text>
</comment>
<organism evidence="2 3">
    <name type="scientific">Pristionchus pacificus</name>
    <name type="common">Parasitic nematode worm</name>
    <dbReference type="NCBI Taxonomy" id="54126"/>
    <lineage>
        <taxon>Eukaryota</taxon>
        <taxon>Metazoa</taxon>
        <taxon>Ecdysozoa</taxon>
        <taxon>Nematoda</taxon>
        <taxon>Chromadorea</taxon>
        <taxon>Rhabditida</taxon>
        <taxon>Rhabditina</taxon>
        <taxon>Diplogasteromorpha</taxon>
        <taxon>Diplogasteroidea</taxon>
        <taxon>Neodiplogasteridae</taxon>
        <taxon>Pristionchus</taxon>
    </lineage>
</organism>
<accession>A0A8R1U5D0</accession>
<dbReference type="PANTHER" id="PTHR23128:SF132">
    <property type="entry name" value="SERPENTINE RECEPTOR, CLASS E (EPSILON)-RELATED"/>
    <property type="match status" value="1"/>
</dbReference>
<dbReference type="PANTHER" id="PTHR23128">
    <property type="entry name" value="SERPENTINE RECEPTOR, CLASS E (EPSILON)-RELATED"/>
    <property type="match status" value="1"/>
</dbReference>